<accession>A0A1I3RS42</accession>
<dbReference type="GO" id="GO:0016668">
    <property type="term" value="F:oxidoreductase activity, acting on a sulfur group of donors, NAD(P) as acceptor"/>
    <property type="evidence" value="ECO:0007669"/>
    <property type="project" value="InterPro"/>
</dbReference>
<name>A0A1I3RS42_9RHOB</name>
<dbReference type="PRINTS" id="PR00368">
    <property type="entry name" value="FADPNR"/>
</dbReference>
<evidence type="ECO:0000256" key="6">
    <source>
        <dbReference type="ARBA" id="ARBA00023157"/>
    </source>
</evidence>
<gene>
    <name evidence="13" type="ORF">SAMN04488138_105252</name>
</gene>
<keyword evidence="6" id="KW-1015">Disulfide bond</keyword>
<dbReference type="PANTHER" id="PTHR43014">
    <property type="entry name" value="MERCURIC REDUCTASE"/>
    <property type="match status" value="1"/>
</dbReference>
<dbReference type="Pfam" id="PF02852">
    <property type="entry name" value="Pyr_redox_dim"/>
    <property type="match status" value="1"/>
</dbReference>
<evidence type="ECO:0000256" key="1">
    <source>
        <dbReference type="ARBA" id="ARBA00007532"/>
    </source>
</evidence>
<keyword evidence="14" id="KW-1185">Reference proteome</keyword>
<dbReference type="InterPro" id="IPR023753">
    <property type="entry name" value="FAD/NAD-binding_dom"/>
</dbReference>
<evidence type="ECO:0000259" key="12">
    <source>
        <dbReference type="Pfam" id="PF07992"/>
    </source>
</evidence>
<dbReference type="RefSeq" id="WP_066599010.1">
    <property type="nucleotide sequence ID" value="NZ_FORY01000005.1"/>
</dbReference>
<dbReference type="STRING" id="576117.SAMN04488138_105252"/>
<evidence type="ECO:0000259" key="11">
    <source>
        <dbReference type="Pfam" id="PF02852"/>
    </source>
</evidence>
<feature type="domain" description="FAD/NAD(P)-binding" evidence="12">
    <location>
        <begin position="7"/>
        <end position="302"/>
    </location>
</feature>
<dbReference type="EMBL" id="FORY01000005">
    <property type="protein sequence ID" value="SFJ49145.1"/>
    <property type="molecule type" value="Genomic_DNA"/>
</dbReference>
<dbReference type="PIRSF" id="PIRSF000350">
    <property type="entry name" value="Mercury_reductase_MerA"/>
    <property type="match status" value="1"/>
</dbReference>
<keyword evidence="7 10" id="KW-0676">Redox-active center</keyword>
<dbReference type="PRINTS" id="PR00411">
    <property type="entry name" value="PNDRDTASEI"/>
</dbReference>
<dbReference type="SUPFAM" id="SSF55424">
    <property type="entry name" value="FAD/NAD-linked reductases, dimerisation (C-terminal) domain"/>
    <property type="match status" value="1"/>
</dbReference>
<comment type="cofactor">
    <cofactor evidence="8">
        <name>FAD</name>
        <dbReference type="ChEBI" id="CHEBI:57692"/>
    </cofactor>
    <text evidence="8">Binds 1 FAD per subunit.</text>
</comment>
<dbReference type="InterPro" id="IPR036188">
    <property type="entry name" value="FAD/NAD-bd_sf"/>
</dbReference>
<dbReference type="GO" id="GO:0050660">
    <property type="term" value="F:flavin adenine dinucleotide binding"/>
    <property type="evidence" value="ECO:0007669"/>
    <property type="project" value="TreeGrafter"/>
</dbReference>
<evidence type="ECO:0000256" key="5">
    <source>
        <dbReference type="ARBA" id="ARBA00023002"/>
    </source>
</evidence>
<feature type="binding site" evidence="8">
    <location>
        <position position="52"/>
    </location>
    <ligand>
        <name>FAD</name>
        <dbReference type="ChEBI" id="CHEBI:57692"/>
    </ligand>
</feature>
<dbReference type="InterPro" id="IPR016156">
    <property type="entry name" value="FAD/NAD-linked_Rdtase_dimer_sf"/>
</dbReference>
<feature type="binding site" evidence="8">
    <location>
        <position position="183"/>
    </location>
    <ligand>
        <name>NAD(+)</name>
        <dbReference type="ChEBI" id="CHEBI:57540"/>
    </ligand>
</feature>
<dbReference type="PANTHER" id="PTHR43014:SF2">
    <property type="entry name" value="MERCURIC REDUCTASE"/>
    <property type="match status" value="1"/>
</dbReference>
<dbReference type="InterPro" id="IPR012999">
    <property type="entry name" value="Pyr_OxRdtase_I_AS"/>
</dbReference>
<keyword evidence="2 10" id="KW-0285">Flavoprotein</keyword>
<dbReference type="AlphaFoldDB" id="A0A1I3RS42"/>
<keyword evidence="3 8" id="KW-0274">FAD</keyword>
<keyword evidence="5 10" id="KW-0560">Oxidoreductase</keyword>
<evidence type="ECO:0000256" key="3">
    <source>
        <dbReference type="ARBA" id="ARBA00022827"/>
    </source>
</evidence>
<dbReference type="PROSITE" id="PS00076">
    <property type="entry name" value="PYRIDINE_REDOX_1"/>
    <property type="match status" value="1"/>
</dbReference>
<organism evidence="13 14">
    <name type="scientific">Celeribacter halophilus</name>
    <dbReference type="NCBI Taxonomy" id="576117"/>
    <lineage>
        <taxon>Bacteria</taxon>
        <taxon>Pseudomonadati</taxon>
        <taxon>Pseudomonadota</taxon>
        <taxon>Alphaproteobacteria</taxon>
        <taxon>Rhodobacterales</taxon>
        <taxon>Roseobacteraceae</taxon>
        <taxon>Celeribacter</taxon>
    </lineage>
</organism>
<evidence type="ECO:0000256" key="8">
    <source>
        <dbReference type="PIRSR" id="PIRSR000350-3"/>
    </source>
</evidence>
<reference evidence="13 14" key="1">
    <citation type="submission" date="2016-10" db="EMBL/GenBank/DDBJ databases">
        <authorList>
            <person name="de Groot N.N."/>
        </authorList>
    </citation>
    <scope>NUCLEOTIDE SEQUENCE [LARGE SCALE GENOMIC DNA]</scope>
    <source>
        <strain evidence="13 14">CGMCC 1.8891</strain>
    </source>
</reference>
<evidence type="ECO:0000313" key="14">
    <source>
        <dbReference type="Proteomes" id="UP000183299"/>
    </source>
</evidence>
<evidence type="ECO:0000256" key="2">
    <source>
        <dbReference type="ARBA" id="ARBA00022630"/>
    </source>
</evidence>
<keyword evidence="13" id="KW-0670">Pyruvate</keyword>
<dbReference type="GeneID" id="98666714"/>
<feature type="binding site" evidence="8">
    <location>
        <begin position="123"/>
        <end position="125"/>
    </location>
    <ligand>
        <name>FAD</name>
        <dbReference type="ChEBI" id="CHEBI:57692"/>
    </ligand>
</feature>
<feature type="binding site" evidence="8">
    <location>
        <position position="246"/>
    </location>
    <ligand>
        <name>NAD(+)</name>
        <dbReference type="ChEBI" id="CHEBI:57540"/>
    </ligand>
</feature>
<feature type="disulfide bond" description="Redox-active" evidence="9">
    <location>
        <begin position="43"/>
        <end position="48"/>
    </location>
</feature>
<evidence type="ECO:0000256" key="9">
    <source>
        <dbReference type="PIRSR" id="PIRSR000350-4"/>
    </source>
</evidence>
<dbReference type="Pfam" id="PF07992">
    <property type="entry name" value="Pyr_redox_2"/>
    <property type="match status" value="1"/>
</dbReference>
<evidence type="ECO:0000256" key="4">
    <source>
        <dbReference type="ARBA" id="ARBA00022857"/>
    </source>
</evidence>
<dbReference type="GO" id="GO:0003955">
    <property type="term" value="F:NAD(P)H dehydrogenase (quinone) activity"/>
    <property type="evidence" value="ECO:0007669"/>
    <property type="project" value="TreeGrafter"/>
</dbReference>
<dbReference type="OrthoDB" id="9776382at2"/>
<keyword evidence="4" id="KW-0521">NADP</keyword>
<keyword evidence="8" id="KW-0520">NAD</keyword>
<dbReference type="SUPFAM" id="SSF51905">
    <property type="entry name" value="FAD/NAD(P)-binding domain"/>
    <property type="match status" value="1"/>
</dbReference>
<protein>
    <submittedName>
        <fullName evidence="13">Pyruvate/2-oxoglutarate dehydrogenase complex, dihydrolipoamide dehydrogenase (E3) component</fullName>
    </submittedName>
</protein>
<feature type="binding site" evidence="8">
    <location>
        <begin position="160"/>
        <end position="167"/>
    </location>
    <ligand>
        <name>NAD(+)</name>
        <dbReference type="ChEBI" id="CHEBI:57540"/>
    </ligand>
</feature>
<dbReference type="InterPro" id="IPR004099">
    <property type="entry name" value="Pyr_nucl-diS_OxRdtase_dimer"/>
</dbReference>
<dbReference type="Gene3D" id="3.50.50.60">
    <property type="entry name" value="FAD/NAD(P)-binding domain"/>
    <property type="match status" value="2"/>
</dbReference>
<evidence type="ECO:0000313" key="13">
    <source>
        <dbReference type="EMBL" id="SFJ49145.1"/>
    </source>
</evidence>
<dbReference type="Gene3D" id="3.30.390.30">
    <property type="match status" value="1"/>
</dbReference>
<dbReference type="InterPro" id="IPR001100">
    <property type="entry name" value="Pyr_nuc-diS_OxRdtase"/>
</dbReference>
<feature type="domain" description="Pyridine nucleotide-disulphide oxidoreductase dimerisation" evidence="11">
    <location>
        <begin position="322"/>
        <end position="430"/>
    </location>
</feature>
<sequence length="459" mass="48179">MTNIKTDVCVIGAGSGGLSVAAGAVQMGAQVVLIEKGEMGGDCLNSGCVPSKALLHAAAKGMSYPDAMAHVQQTIATIAPHDSQERFEELGCKVIRAEARFTSPTTLDAGGVTIKARRFVIATGSSPRVPEIEGLASVPYLTNETIWGLTSCPEHLVILGGGAIGMEMAQAHRRLGAQVTVIEAFAALGREDAEAAGVVKAALQAEGVTLIEGKGAERVSVVDGQTCVTLSDGQTVTGSHLLVATGRRANSENLGLEHAEVDRTKTGIKVGDNLRTSNRRIYAIGDVIAGGMQFTHVAGYQAGVVIRPLLFGLPAKAARHHIPHATYTSPELAQVGLTEADARETYQDKLEVVRAEISGNDRAIATGRAGAGSGFIKLMVVKSRPVGVTIVGPDAGEMIAFWSLVLSLNLKMSKIAGMVAPYPTLAELNKRAVSAYFTPRLFESRKVKTIVKTIQRLVP</sequence>
<evidence type="ECO:0000256" key="10">
    <source>
        <dbReference type="RuleBase" id="RU003691"/>
    </source>
</evidence>
<feature type="binding site" evidence="8">
    <location>
        <position position="286"/>
    </location>
    <ligand>
        <name>FAD</name>
        <dbReference type="ChEBI" id="CHEBI:57692"/>
    </ligand>
</feature>
<keyword evidence="8" id="KW-0547">Nucleotide-binding</keyword>
<evidence type="ECO:0000256" key="7">
    <source>
        <dbReference type="ARBA" id="ARBA00023284"/>
    </source>
</evidence>
<comment type="similarity">
    <text evidence="1 10">Belongs to the class-I pyridine nucleotide-disulfide oxidoreductase family.</text>
</comment>
<proteinExistence type="inferred from homology"/>
<dbReference type="Proteomes" id="UP000183299">
    <property type="component" value="Unassembled WGS sequence"/>
</dbReference>